<accession>A0A644X2Z6</accession>
<gene>
    <name evidence="2" type="ORF">SDC9_56781</name>
</gene>
<protein>
    <submittedName>
        <fullName evidence="2">Uncharacterized protein</fullName>
    </submittedName>
</protein>
<evidence type="ECO:0000256" key="1">
    <source>
        <dbReference type="SAM" id="MobiDB-lite"/>
    </source>
</evidence>
<feature type="region of interest" description="Disordered" evidence="1">
    <location>
        <begin position="1"/>
        <end position="20"/>
    </location>
</feature>
<proteinExistence type="predicted"/>
<reference evidence="2" key="1">
    <citation type="submission" date="2019-08" db="EMBL/GenBank/DDBJ databases">
        <authorList>
            <person name="Kucharzyk K."/>
            <person name="Murdoch R.W."/>
            <person name="Higgins S."/>
            <person name="Loffler F."/>
        </authorList>
    </citation>
    <scope>NUCLEOTIDE SEQUENCE</scope>
</reference>
<dbReference type="AlphaFoldDB" id="A0A644X2Z6"/>
<comment type="caution">
    <text evidence="2">The sequence shown here is derived from an EMBL/GenBank/DDBJ whole genome shotgun (WGS) entry which is preliminary data.</text>
</comment>
<dbReference type="EMBL" id="VSSQ01001693">
    <property type="protein sequence ID" value="MPM10449.1"/>
    <property type="molecule type" value="Genomic_DNA"/>
</dbReference>
<evidence type="ECO:0000313" key="2">
    <source>
        <dbReference type="EMBL" id="MPM10449.1"/>
    </source>
</evidence>
<organism evidence="2">
    <name type="scientific">bioreactor metagenome</name>
    <dbReference type="NCBI Taxonomy" id="1076179"/>
    <lineage>
        <taxon>unclassified sequences</taxon>
        <taxon>metagenomes</taxon>
        <taxon>ecological metagenomes</taxon>
    </lineage>
</organism>
<name>A0A644X2Z6_9ZZZZ</name>
<sequence>MKDNQEWIEDPLPNSCPPEEAYRPENDVFYRLVESFPPKIDDFYSIRKLFPERPPYTSHDECIQRSCSVFSTYKACENLRKTVKKHRAKRIAKLVLPSQAGVIKQTCSDPDHYSLWMYLGFDPVPLCQIPDEEVENG</sequence>